<accession>A0ABN4AB64</accession>
<keyword evidence="1" id="KW-0547">Nucleotide-binding</keyword>
<evidence type="ECO:0000313" key="2">
    <source>
        <dbReference type="Proteomes" id="UP000007878"/>
    </source>
</evidence>
<proteinExistence type="predicted"/>
<protein>
    <submittedName>
        <fullName evidence="1">ABC transporter ATP-binding protein</fullName>
    </submittedName>
</protein>
<reference evidence="2" key="1">
    <citation type="submission" date="2012-02" db="EMBL/GenBank/DDBJ databases">
        <title>Complete genome sequence of Rickettsia parkeri strain Portsmouth.</title>
        <authorList>
            <person name="Johnson S.L."/>
            <person name="Munk A.C."/>
            <person name="Han S."/>
            <person name="Bruce D.C."/>
            <person name="Dasch G.A."/>
        </authorList>
    </citation>
    <scope>NUCLEOTIDE SEQUENCE [LARGE SCALE GENOMIC DNA]</scope>
    <source>
        <strain evidence="2">CA410</strain>
    </source>
</reference>
<name>A0ABN4AB64_RICCA</name>
<gene>
    <name evidence="1" type="ORF">RCA_03660</name>
</gene>
<dbReference type="SUPFAM" id="SSF52540">
    <property type="entry name" value="P-loop containing nucleoside triphosphate hydrolases"/>
    <property type="match status" value="1"/>
</dbReference>
<organism evidence="1 2">
    <name type="scientific">Rickettsia canadensis str. CA410</name>
    <dbReference type="NCBI Taxonomy" id="1105107"/>
    <lineage>
        <taxon>Bacteria</taxon>
        <taxon>Pseudomonadati</taxon>
        <taxon>Pseudomonadota</taxon>
        <taxon>Alphaproteobacteria</taxon>
        <taxon>Rickettsiales</taxon>
        <taxon>Rickettsiaceae</taxon>
        <taxon>Rickettsieae</taxon>
        <taxon>Rickettsia</taxon>
        <taxon>belli group</taxon>
    </lineage>
</organism>
<evidence type="ECO:0000313" key="1">
    <source>
        <dbReference type="EMBL" id="AFB21291.1"/>
    </source>
</evidence>
<dbReference type="EMBL" id="CP003304">
    <property type="protein sequence ID" value="AFB21291.1"/>
    <property type="molecule type" value="Genomic_DNA"/>
</dbReference>
<keyword evidence="2" id="KW-1185">Reference proteome</keyword>
<dbReference type="RefSeq" id="WP_014364073.1">
    <property type="nucleotide sequence ID" value="NC_016929.1"/>
</dbReference>
<dbReference type="GO" id="GO:0005524">
    <property type="term" value="F:ATP binding"/>
    <property type="evidence" value="ECO:0007669"/>
    <property type="project" value="UniProtKB-KW"/>
</dbReference>
<sequence>MQGLLLAKMILEKSNVLVLDELTNHLDIESREALKKVLINF</sequence>
<dbReference type="Proteomes" id="UP000007878">
    <property type="component" value="Chromosome"/>
</dbReference>
<dbReference type="Gene3D" id="3.40.50.300">
    <property type="entry name" value="P-loop containing nucleotide triphosphate hydrolases"/>
    <property type="match status" value="1"/>
</dbReference>
<keyword evidence="1" id="KW-0067">ATP-binding</keyword>
<dbReference type="InterPro" id="IPR027417">
    <property type="entry name" value="P-loop_NTPase"/>
</dbReference>